<feature type="transmembrane region" description="Helical" evidence="2">
    <location>
        <begin position="39"/>
        <end position="60"/>
    </location>
</feature>
<dbReference type="InterPro" id="IPR005025">
    <property type="entry name" value="FMN_Rdtase-like_dom"/>
</dbReference>
<dbReference type="InterPro" id="IPR053008">
    <property type="entry name" value="Phomopsin_biosynth_assoc"/>
</dbReference>
<dbReference type="PANTHER" id="PTHR35896">
    <property type="entry name" value="IG-LIKE DOMAIN-CONTAINING PROTEIN"/>
    <property type="match status" value="1"/>
</dbReference>
<keyword evidence="2" id="KW-0472">Membrane</keyword>
<dbReference type="AlphaFoldDB" id="A0A9W4MWP9"/>
<dbReference type="Pfam" id="PF03358">
    <property type="entry name" value="FMN_red"/>
    <property type="match status" value="1"/>
</dbReference>
<accession>A0A9W4MWP9</accession>
<evidence type="ECO:0000313" key="5">
    <source>
        <dbReference type="Proteomes" id="UP001153618"/>
    </source>
</evidence>
<feature type="region of interest" description="Disordered" evidence="1">
    <location>
        <begin position="1"/>
        <end position="25"/>
    </location>
</feature>
<organism evidence="4 5">
    <name type="scientific">Penicillium olsonii</name>
    <dbReference type="NCBI Taxonomy" id="99116"/>
    <lineage>
        <taxon>Eukaryota</taxon>
        <taxon>Fungi</taxon>
        <taxon>Dikarya</taxon>
        <taxon>Ascomycota</taxon>
        <taxon>Pezizomycotina</taxon>
        <taxon>Eurotiomycetes</taxon>
        <taxon>Eurotiomycetidae</taxon>
        <taxon>Eurotiales</taxon>
        <taxon>Aspergillaceae</taxon>
        <taxon>Penicillium</taxon>
    </lineage>
</organism>
<dbReference type="InterPro" id="IPR029039">
    <property type="entry name" value="Flavoprotein-like_sf"/>
</dbReference>
<name>A0A9W4MWP9_PENOL</name>
<proteinExistence type="predicted"/>
<reference evidence="4" key="1">
    <citation type="submission" date="2021-07" db="EMBL/GenBank/DDBJ databases">
        <authorList>
            <person name="Branca A.L. A."/>
        </authorList>
    </citation>
    <scope>NUCLEOTIDE SEQUENCE</scope>
</reference>
<protein>
    <recommendedName>
        <fullName evidence="3">NADPH-dependent FMN reductase-like domain-containing protein</fullName>
    </recommendedName>
</protein>
<evidence type="ECO:0000256" key="1">
    <source>
        <dbReference type="SAM" id="MobiDB-lite"/>
    </source>
</evidence>
<dbReference type="SUPFAM" id="SSF52218">
    <property type="entry name" value="Flavoproteins"/>
    <property type="match status" value="1"/>
</dbReference>
<evidence type="ECO:0000313" key="4">
    <source>
        <dbReference type="EMBL" id="CAG8134224.1"/>
    </source>
</evidence>
<sequence>MPLSRNYEPVPKADTDGDSDVTLTNRQTRRGVPGFLKRNLAAITITGLLVVLMMLVVAVITSITVEPFRQILVVKTPAPLATGHTGHTGHAGDAVYPIELEGQRQCLPTKSRTTYSCGNSTTEAEERGCAYDPLAGCWLHKECPRDFTHEFATFNNGQPFAYYYDEAMTQQMKDYDEVGRNPDRYWTSIREHLVHCLYLLRRGHEVHMRGDRLDTMLGDLEHVDHCTNMLADWLRRDDPVLDHVGTSGFTHCFMSFTSSTRRPRLNPTITQYVYDVLFADPIIPTNHSTNPDTDPRHITLEIIDLSSQNLPLYDESIIPASLPAADPTPHYSKAHTRAWSAVVRQYDAFIFVTPQYNWSIPASLKNALDYLFFEWVGKPAGIVSYGSRGGGKAAEHLRGVLTGLRMRVVGTAPGLSVKFTGVSGEKVELDERDVAGWTGAGIPGMMRNMGMELVCELDK</sequence>
<dbReference type="Gene3D" id="3.40.50.360">
    <property type="match status" value="1"/>
</dbReference>
<dbReference type="PANTHER" id="PTHR35896:SF3">
    <property type="entry name" value="MAJOR FACILITATOR SUPERFAMILY TRANSPORTER"/>
    <property type="match status" value="1"/>
</dbReference>
<dbReference type="Proteomes" id="UP001153618">
    <property type="component" value="Unassembled WGS sequence"/>
</dbReference>
<keyword evidence="2" id="KW-1133">Transmembrane helix</keyword>
<dbReference type="GO" id="GO:0016491">
    <property type="term" value="F:oxidoreductase activity"/>
    <property type="evidence" value="ECO:0007669"/>
    <property type="project" value="InterPro"/>
</dbReference>
<evidence type="ECO:0000259" key="3">
    <source>
        <dbReference type="Pfam" id="PF03358"/>
    </source>
</evidence>
<gene>
    <name evidence="4" type="ORF">POLS_LOCUS5598</name>
</gene>
<evidence type="ECO:0000256" key="2">
    <source>
        <dbReference type="SAM" id="Phobius"/>
    </source>
</evidence>
<dbReference type="OrthoDB" id="3501153at2759"/>
<comment type="caution">
    <text evidence="4">The sequence shown here is derived from an EMBL/GenBank/DDBJ whole genome shotgun (WGS) entry which is preliminary data.</text>
</comment>
<keyword evidence="2" id="KW-0812">Transmembrane</keyword>
<dbReference type="EMBL" id="CAJVOS010000028">
    <property type="protein sequence ID" value="CAG8134224.1"/>
    <property type="molecule type" value="Genomic_DNA"/>
</dbReference>
<feature type="domain" description="NADPH-dependent FMN reductase-like" evidence="3">
    <location>
        <begin position="256"/>
        <end position="411"/>
    </location>
</feature>
<keyword evidence="5" id="KW-1185">Reference proteome</keyword>